<feature type="domain" description="Aldehyde dehydrogenase" evidence="3">
    <location>
        <begin position="8"/>
        <end position="464"/>
    </location>
</feature>
<dbReference type="EMBL" id="CP031092">
    <property type="protein sequence ID" value="AXF57822.1"/>
    <property type="molecule type" value="Genomic_DNA"/>
</dbReference>
<dbReference type="PANTHER" id="PTHR42991">
    <property type="entry name" value="ALDEHYDE DEHYDROGENASE"/>
    <property type="match status" value="1"/>
</dbReference>
<organism evidence="4 5">
    <name type="scientific">Salicibibacter kimchii</name>
    <dbReference type="NCBI Taxonomy" id="2099786"/>
    <lineage>
        <taxon>Bacteria</taxon>
        <taxon>Bacillati</taxon>
        <taxon>Bacillota</taxon>
        <taxon>Bacilli</taxon>
        <taxon>Bacillales</taxon>
        <taxon>Bacillaceae</taxon>
        <taxon>Salicibibacter</taxon>
    </lineage>
</organism>
<gene>
    <name evidence="4" type="ORF">DT065_02160</name>
</gene>
<dbReference type="InterPro" id="IPR016162">
    <property type="entry name" value="Ald_DH_N"/>
</dbReference>
<dbReference type="GO" id="GO:0008911">
    <property type="term" value="F:lactaldehyde dehydrogenase (NAD+) activity"/>
    <property type="evidence" value="ECO:0007669"/>
    <property type="project" value="TreeGrafter"/>
</dbReference>
<proteinExistence type="inferred from homology"/>
<dbReference type="Gene3D" id="3.40.605.10">
    <property type="entry name" value="Aldehyde Dehydrogenase, Chain A, domain 1"/>
    <property type="match status" value="1"/>
</dbReference>
<evidence type="ECO:0000256" key="1">
    <source>
        <dbReference type="ARBA" id="ARBA00009986"/>
    </source>
</evidence>
<dbReference type="SUPFAM" id="SSF53720">
    <property type="entry name" value="ALDH-like"/>
    <property type="match status" value="1"/>
</dbReference>
<evidence type="ECO:0000313" key="5">
    <source>
        <dbReference type="Proteomes" id="UP000252100"/>
    </source>
</evidence>
<dbReference type="PANTHER" id="PTHR42991:SF1">
    <property type="entry name" value="ALDEHYDE DEHYDROGENASE"/>
    <property type="match status" value="1"/>
</dbReference>
<comment type="similarity">
    <text evidence="1">Belongs to the aldehyde dehydrogenase family.</text>
</comment>
<keyword evidence="2" id="KW-0560">Oxidoreductase</keyword>
<keyword evidence="5" id="KW-1185">Reference proteome</keyword>
<dbReference type="InterPro" id="IPR016161">
    <property type="entry name" value="Ald_DH/histidinol_DH"/>
</dbReference>
<dbReference type="Gene3D" id="3.40.309.10">
    <property type="entry name" value="Aldehyde Dehydrogenase, Chain A, domain 2"/>
    <property type="match status" value="1"/>
</dbReference>
<evidence type="ECO:0000259" key="3">
    <source>
        <dbReference type="Pfam" id="PF00171"/>
    </source>
</evidence>
<evidence type="ECO:0000313" key="4">
    <source>
        <dbReference type="EMBL" id="AXF57822.1"/>
    </source>
</evidence>
<dbReference type="KEGG" id="rue:DT065_02160"/>
<dbReference type="OrthoDB" id="9762913at2"/>
<reference evidence="4 5" key="1">
    <citation type="journal article" date="2018" name="J. Microbiol.">
        <title>Salicibibacter kimchii gen. nov., sp. nov., a moderately halophilic and alkalitolerant bacterium in the family Bacillaceae, isolated from kimchi.</title>
        <authorList>
            <person name="Jang J.Y."/>
            <person name="Oh Y.J."/>
            <person name="Lim S.K."/>
            <person name="Park H.K."/>
            <person name="Lee C."/>
            <person name="Kim J.Y."/>
            <person name="Lee M.A."/>
            <person name="Choi H.J."/>
        </authorList>
    </citation>
    <scope>NUCLEOTIDE SEQUENCE [LARGE SCALE GENOMIC DNA]</scope>
    <source>
        <strain evidence="4 5">NKC1-1</strain>
    </source>
</reference>
<protein>
    <submittedName>
        <fullName evidence="4">Aldehyde dehydrogenase family protein</fullName>
    </submittedName>
</protein>
<name>A0A345C3P1_9BACI</name>
<dbReference type="Proteomes" id="UP000252100">
    <property type="component" value="Chromosome"/>
</dbReference>
<dbReference type="InterPro" id="IPR016163">
    <property type="entry name" value="Ald_DH_C"/>
</dbReference>
<dbReference type="InterPro" id="IPR015590">
    <property type="entry name" value="Aldehyde_DH_dom"/>
</dbReference>
<accession>A0A345C3P1</accession>
<sequence>MFLAGEWTHRSQVIEVDDPGAGETIATVPKGTAEDMETALNTAIEGKKIAAGLTTKQRMDILANTAQLVDDNVEEAAQLIATEGIKTINEARSEASRAAETLRLSAEEARRLTGETINFDQVSGNADRHGYTFRFPLGIIGAITPFNDPLNLVAHKIAPAIAGGNAVILKPATQTPLSALWLTEKLLEAGLPAKVMNTITGSGSEVTPPLLESREVRMITFTGGIEAGEKIAKQAGLKKLSMELGSNSPFLVFKDANLDKAAEAAVGGAYGAGGQNCLSVQRIFVHKEVEQSFTDKFIEKAKQLVTGDKKSEDTDMGPLISEDEAKSIMTNIENAKEQGAEVLLGGDHSNRFMYPTLVKHVPKDSTLYKEEIFGPVASLHTFSDYDEAIRSANEVNFGLQVGVFTNHLQTAHKAAHDLHVGGVIINDSSDFRVDAMPFGGVKGSGINREGVHNAIMDMTEPRVVSFKIEDDEQ</sequence>
<evidence type="ECO:0000256" key="2">
    <source>
        <dbReference type="ARBA" id="ARBA00023002"/>
    </source>
</evidence>
<dbReference type="AlphaFoldDB" id="A0A345C3P1"/>
<dbReference type="InterPro" id="IPR051020">
    <property type="entry name" value="ALDH-related_metabolic_enz"/>
</dbReference>
<dbReference type="Pfam" id="PF00171">
    <property type="entry name" value="Aldedh"/>
    <property type="match status" value="1"/>
</dbReference>